<dbReference type="GeneID" id="94337051"/>
<keyword evidence="2" id="KW-1185">Reference proteome</keyword>
<gene>
    <name evidence="1" type="ORF">BdWA1_002754</name>
</gene>
<sequence length="192" mass="22239">MMEEIAAVHNRRRFIILVFRAFTAHVRESKIANAANLADAFALRMVLEGLMSVVACKNYFKINVPIAELFRKSSISLKVFRALREAIATTQKRTHAVGIVVNILSDNLFKISLKPWHERVVKMIHFDVANEAISKEAHRFTKYRVLLAICIAYNNRKGSKYFTELIQRLIKSNALRQTLWGFADYKRVCYYN</sequence>
<comment type="caution">
    <text evidence="1">The sequence shown here is derived from an EMBL/GenBank/DDBJ whole genome shotgun (WGS) entry which is preliminary data.</text>
</comment>
<protein>
    <submittedName>
        <fullName evidence="1">Uncharacterized protein</fullName>
    </submittedName>
</protein>
<evidence type="ECO:0000313" key="1">
    <source>
        <dbReference type="EMBL" id="KAK2196154.1"/>
    </source>
</evidence>
<name>A0AAD9PJT8_9APIC</name>
<accession>A0AAD9PJT8</accession>
<dbReference type="EMBL" id="JALLKP010000003">
    <property type="protein sequence ID" value="KAK2196154.1"/>
    <property type="molecule type" value="Genomic_DNA"/>
</dbReference>
<dbReference type="RefSeq" id="XP_067802996.1">
    <property type="nucleotide sequence ID" value="XM_067947774.1"/>
</dbReference>
<organism evidence="1 2">
    <name type="scientific">Babesia duncani</name>
    <dbReference type="NCBI Taxonomy" id="323732"/>
    <lineage>
        <taxon>Eukaryota</taxon>
        <taxon>Sar</taxon>
        <taxon>Alveolata</taxon>
        <taxon>Apicomplexa</taxon>
        <taxon>Aconoidasida</taxon>
        <taxon>Piroplasmida</taxon>
        <taxon>Babesiidae</taxon>
        <taxon>Babesia</taxon>
    </lineage>
</organism>
<dbReference type="AlphaFoldDB" id="A0AAD9PJT8"/>
<dbReference type="KEGG" id="bdw:94337051"/>
<evidence type="ECO:0000313" key="2">
    <source>
        <dbReference type="Proteomes" id="UP001214638"/>
    </source>
</evidence>
<dbReference type="Proteomes" id="UP001214638">
    <property type="component" value="Unassembled WGS sequence"/>
</dbReference>
<proteinExistence type="predicted"/>
<reference evidence="1" key="1">
    <citation type="journal article" date="2023" name="Nat. Microbiol.">
        <title>Babesia duncani multi-omics identifies virulence factors and drug targets.</title>
        <authorList>
            <person name="Singh P."/>
            <person name="Lonardi S."/>
            <person name="Liang Q."/>
            <person name="Vydyam P."/>
            <person name="Khabirova E."/>
            <person name="Fang T."/>
            <person name="Gihaz S."/>
            <person name="Thekkiniath J."/>
            <person name="Munshi M."/>
            <person name="Abel S."/>
            <person name="Ciampossin L."/>
            <person name="Batugedara G."/>
            <person name="Gupta M."/>
            <person name="Lu X.M."/>
            <person name="Lenz T."/>
            <person name="Chakravarty S."/>
            <person name="Cornillot E."/>
            <person name="Hu Y."/>
            <person name="Ma W."/>
            <person name="Gonzalez L.M."/>
            <person name="Sanchez S."/>
            <person name="Estrada K."/>
            <person name="Sanchez-Flores A."/>
            <person name="Montero E."/>
            <person name="Harb O.S."/>
            <person name="Le Roch K.G."/>
            <person name="Mamoun C.B."/>
        </authorList>
    </citation>
    <scope>NUCLEOTIDE SEQUENCE</scope>
    <source>
        <strain evidence="1">WA1</strain>
    </source>
</reference>